<comment type="caution">
    <text evidence="2">The sequence shown here is derived from an EMBL/GenBank/DDBJ whole genome shotgun (WGS) entry which is preliminary data.</text>
</comment>
<dbReference type="PROSITE" id="PS50967">
    <property type="entry name" value="HRDC"/>
    <property type="match status" value="1"/>
</dbReference>
<dbReference type="SUPFAM" id="SSF47819">
    <property type="entry name" value="HRDC-like"/>
    <property type="match status" value="1"/>
</dbReference>
<gene>
    <name evidence="2" type="ORF">DIZ78_12265</name>
</gene>
<reference evidence="2 3" key="1">
    <citation type="journal article" date="2018" name="ISME J.">
        <title>Endosymbiont genomes yield clues of tubeworm success.</title>
        <authorList>
            <person name="Li Y."/>
            <person name="Liles M.R."/>
            <person name="Halanych K.M."/>
        </authorList>
    </citation>
    <scope>NUCLEOTIDE SEQUENCE [LARGE SCALE GENOMIC DNA]</scope>
    <source>
        <strain evidence="2">A1462</strain>
    </source>
</reference>
<organism evidence="2 3">
    <name type="scientific">endosymbiont of Escarpia spicata</name>
    <dbReference type="NCBI Taxonomy" id="2200908"/>
    <lineage>
        <taxon>Bacteria</taxon>
        <taxon>Pseudomonadati</taxon>
        <taxon>Pseudomonadota</taxon>
        <taxon>Gammaproteobacteria</taxon>
        <taxon>sulfur-oxidizing symbionts</taxon>
    </lineage>
</organism>
<dbReference type="GO" id="GO:0000166">
    <property type="term" value="F:nucleotide binding"/>
    <property type="evidence" value="ECO:0007669"/>
    <property type="project" value="InterPro"/>
</dbReference>
<dbReference type="Pfam" id="PF00570">
    <property type="entry name" value="HRDC"/>
    <property type="match status" value="1"/>
</dbReference>
<dbReference type="InterPro" id="IPR010997">
    <property type="entry name" value="HRDC-like_sf"/>
</dbReference>
<evidence type="ECO:0000313" key="2">
    <source>
        <dbReference type="EMBL" id="RDH84314.1"/>
    </source>
</evidence>
<accession>A0A370DIX6</accession>
<dbReference type="Proteomes" id="UP000254771">
    <property type="component" value="Unassembled WGS sequence"/>
</dbReference>
<dbReference type="EMBL" id="QFXE01000015">
    <property type="protein sequence ID" value="RDH84314.1"/>
    <property type="molecule type" value="Genomic_DNA"/>
</dbReference>
<dbReference type="InterPro" id="IPR044876">
    <property type="entry name" value="HRDC_dom_sf"/>
</dbReference>
<sequence length="161" mass="18109">MRIKCFSIPAFDSDAAEGELNRFLAAHRILGIDRQFVQDGINSSWCLCVSYQEMADRPASVKQRGKVDYKELLSERDFTVYSRLRDLRKRLAAQQGVPVYALFTNEQMAAMVQRRVSTLTQLQEIDGVGNGRVDKYGQSFLDLLAQAQDELPELTGGKGEA</sequence>
<dbReference type="SMART" id="SM00341">
    <property type="entry name" value="HRDC"/>
    <property type="match status" value="1"/>
</dbReference>
<dbReference type="AlphaFoldDB" id="A0A370DIX6"/>
<dbReference type="GO" id="GO:0003676">
    <property type="term" value="F:nucleic acid binding"/>
    <property type="evidence" value="ECO:0007669"/>
    <property type="project" value="InterPro"/>
</dbReference>
<feature type="domain" description="HRDC" evidence="1">
    <location>
        <begin position="74"/>
        <end position="154"/>
    </location>
</feature>
<dbReference type="InterPro" id="IPR002121">
    <property type="entry name" value="HRDC_dom"/>
</dbReference>
<name>A0A370DIX6_9GAMM</name>
<evidence type="ECO:0000259" key="1">
    <source>
        <dbReference type="PROSITE" id="PS50967"/>
    </source>
</evidence>
<keyword evidence="3" id="KW-1185">Reference proteome</keyword>
<protein>
    <recommendedName>
        <fullName evidence="1">HRDC domain-containing protein</fullName>
    </recommendedName>
</protein>
<dbReference type="Gene3D" id="1.10.150.80">
    <property type="entry name" value="HRDC domain"/>
    <property type="match status" value="1"/>
</dbReference>
<evidence type="ECO:0000313" key="3">
    <source>
        <dbReference type="Proteomes" id="UP000254771"/>
    </source>
</evidence>
<proteinExistence type="predicted"/>